<name>A0A2Z4RT57_PSEPU</name>
<keyword evidence="2" id="KW-0223">Dioxygenase</keyword>
<dbReference type="InterPro" id="IPR037523">
    <property type="entry name" value="VOC_core"/>
</dbReference>
<sequence length="126" mass="13717">MHLDHANIVVADLDKTLGFFTEVLGFTIGPRPGFRVPGAWLYSQGRPLIHLSQATAGLPAGKVSPRIDHIALRVADLDEWNAVLDRLKARGLDYQINAPHDGSDFQLWVSLAPGVTVEIIATALKL</sequence>
<dbReference type="AlphaFoldDB" id="A0A2Z4RT57"/>
<feature type="domain" description="VOC" evidence="1">
    <location>
        <begin position="2"/>
        <end position="122"/>
    </location>
</feature>
<dbReference type="Proteomes" id="UP000250299">
    <property type="component" value="Chromosome"/>
</dbReference>
<dbReference type="InterPro" id="IPR029068">
    <property type="entry name" value="Glyas_Bleomycin-R_OHBP_Dase"/>
</dbReference>
<dbReference type="PANTHER" id="PTHR46142:SF3">
    <property type="entry name" value="F18B13.24 PROTEIN"/>
    <property type="match status" value="1"/>
</dbReference>
<organism evidence="2 3">
    <name type="scientific">Pseudomonas putida</name>
    <name type="common">Arthrobacter siderocapsulatus</name>
    <dbReference type="NCBI Taxonomy" id="303"/>
    <lineage>
        <taxon>Bacteria</taxon>
        <taxon>Pseudomonadati</taxon>
        <taxon>Pseudomonadota</taxon>
        <taxon>Gammaproteobacteria</taxon>
        <taxon>Pseudomonadales</taxon>
        <taxon>Pseudomonadaceae</taxon>
        <taxon>Pseudomonas</taxon>
    </lineage>
</organism>
<dbReference type="PROSITE" id="PS51819">
    <property type="entry name" value="VOC"/>
    <property type="match status" value="1"/>
</dbReference>
<dbReference type="InterPro" id="IPR004360">
    <property type="entry name" value="Glyas_Fos-R_dOase_dom"/>
</dbReference>
<gene>
    <name evidence="2" type="ORF">DKY63_00185</name>
</gene>
<evidence type="ECO:0000313" key="2">
    <source>
        <dbReference type="EMBL" id="AWY44290.1"/>
    </source>
</evidence>
<evidence type="ECO:0000259" key="1">
    <source>
        <dbReference type="PROSITE" id="PS51819"/>
    </source>
</evidence>
<evidence type="ECO:0000313" key="3">
    <source>
        <dbReference type="Proteomes" id="UP000250299"/>
    </source>
</evidence>
<dbReference type="SUPFAM" id="SSF54593">
    <property type="entry name" value="Glyoxalase/Bleomycin resistance protein/Dihydroxybiphenyl dioxygenase"/>
    <property type="match status" value="1"/>
</dbReference>
<reference evidence="2 3" key="1">
    <citation type="submission" date="2018-05" db="EMBL/GenBank/DDBJ databases">
        <title>Whole genome sequence of Pseudomonas putida JBC17.</title>
        <authorList>
            <person name="Lee Y.H."/>
            <person name="David K."/>
        </authorList>
    </citation>
    <scope>NUCLEOTIDE SEQUENCE [LARGE SCALE GENOMIC DNA]</scope>
    <source>
        <strain evidence="2 3">JBC17</strain>
    </source>
</reference>
<keyword evidence="2" id="KW-0560">Oxidoreductase</keyword>
<dbReference type="Gene3D" id="3.10.180.10">
    <property type="entry name" value="2,3-Dihydroxybiphenyl 1,2-Dioxygenase, domain 1"/>
    <property type="match status" value="1"/>
</dbReference>
<protein>
    <submittedName>
        <fullName evidence="2">Extradiol dioxygenase</fullName>
    </submittedName>
</protein>
<accession>A0A2Z4RT57</accession>
<dbReference type="GO" id="GO:0051213">
    <property type="term" value="F:dioxygenase activity"/>
    <property type="evidence" value="ECO:0007669"/>
    <property type="project" value="UniProtKB-KW"/>
</dbReference>
<dbReference type="EMBL" id="CP029693">
    <property type="protein sequence ID" value="AWY44290.1"/>
    <property type="molecule type" value="Genomic_DNA"/>
</dbReference>
<dbReference type="PANTHER" id="PTHR46142">
    <property type="match status" value="1"/>
</dbReference>
<dbReference type="OrthoDB" id="9804944at2"/>
<dbReference type="Pfam" id="PF00903">
    <property type="entry name" value="Glyoxalase"/>
    <property type="match status" value="1"/>
</dbReference>
<proteinExistence type="predicted"/>